<keyword evidence="15" id="KW-0829">Tyrosine-protein kinase</keyword>
<dbReference type="InterPro" id="IPR027417">
    <property type="entry name" value="P-loop_NTPase"/>
</dbReference>
<dbReference type="GO" id="GO:0004715">
    <property type="term" value="F:non-membrane spanning protein tyrosine kinase activity"/>
    <property type="evidence" value="ECO:0007669"/>
    <property type="project" value="UniProtKB-EC"/>
</dbReference>
<evidence type="ECO:0000256" key="6">
    <source>
        <dbReference type="ARBA" id="ARBA00022475"/>
    </source>
</evidence>
<evidence type="ECO:0000256" key="4">
    <source>
        <dbReference type="ARBA" id="ARBA00008883"/>
    </source>
</evidence>
<evidence type="ECO:0000256" key="3">
    <source>
        <dbReference type="ARBA" id="ARBA00007316"/>
    </source>
</evidence>
<keyword evidence="13" id="KW-1133">Transmembrane helix</keyword>
<dbReference type="GO" id="GO:0005524">
    <property type="term" value="F:ATP binding"/>
    <property type="evidence" value="ECO:0007669"/>
    <property type="project" value="UniProtKB-KW"/>
</dbReference>
<dbReference type="Pfam" id="PF02706">
    <property type="entry name" value="Wzz"/>
    <property type="match status" value="1"/>
</dbReference>
<feature type="domain" description="AAA" evidence="18">
    <location>
        <begin position="263"/>
        <end position="406"/>
    </location>
</feature>
<evidence type="ECO:0000256" key="15">
    <source>
        <dbReference type="ARBA" id="ARBA00023137"/>
    </source>
</evidence>
<dbReference type="KEGG" id="aez:C3E78_02610"/>
<dbReference type="Pfam" id="PF13614">
    <property type="entry name" value="AAA_31"/>
    <property type="match status" value="1"/>
</dbReference>
<dbReference type="Gene3D" id="3.40.50.300">
    <property type="entry name" value="P-loop containing nucleotide triphosphate hydrolases"/>
    <property type="match status" value="1"/>
</dbReference>
<feature type="domain" description="Polysaccharide chain length determinant N-terminal" evidence="17">
    <location>
        <begin position="3"/>
        <end position="87"/>
    </location>
</feature>
<evidence type="ECO:0000259" key="18">
    <source>
        <dbReference type="Pfam" id="PF13614"/>
    </source>
</evidence>
<evidence type="ECO:0000259" key="17">
    <source>
        <dbReference type="Pfam" id="PF02706"/>
    </source>
</evidence>
<reference evidence="20" key="1">
    <citation type="submission" date="2018-01" db="EMBL/GenBank/DDBJ databases">
        <authorList>
            <person name="Li J."/>
        </authorList>
    </citation>
    <scope>NUCLEOTIDE SEQUENCE [LARGE SCALE GENOMIC DNA]</scope>
    <source>
        <strain evidence="20">592</strain>
    </source>
</reference>
<evidence type="ECO:0000256" key="8">
    <source>
        <dbReference type="ARBA" id="ARBA00022679"/>
    </source>
</evidence>
<evidence type="ECO:0000256" key="16">
    <source>
        <dbReference type="ARBA" id="ARBA00051245"/>
    </source>
</evidence>
<organism evidence="19 20">
    <name type="scientific">Aeromicrobium chenweiae</name>
    <dbReference type="NCBI Taxonomy" id="2079793"/>
    <lineage>
        <taxon>Bacteria</taxon>
        <taxon>Bacillati</taxon>
        <taxon>Actinomycetota</taxon>
        <taxon>Actinomycetes</taxon>
        <taxon>Propionibacteriales</taxon>
        <taxon>Nocardioidaceae</taxon>
        <taxon>Aeromicrobium</taxon>
    </lineage>
</organism>
<evidence type="ECO:0000313" key="20">
    <source>
        <dbReference type="Proteomes" id="UP000244384"/>
    </source>
</evidence>
<evidence type="ECO:0000256" key="9">
    <source>
        <dbReference type="ARBA" id="ARBA00022692"/>
    </source>
</evidence>
<proteinExistence type="inferred from homology"/>
<evidence type="ECO:0000256" key="14">
    <source>
        <dbReference type="ARBA" id="ARBA00023136"/>
    </source>
</evidence>
<evidence type="ECO:0000313" key="19">
    <source>
        <dbReference type="EMBL" id="AWB91200.1"/>
    </source>
</evidence>
<accession>A0A2S0WIY9</accession>
<dbReference type="Proteomes" id="UP000244384">
    <property type="component" value="Chromosome"/>
</dbReference>
<keyword evidence="10" id="KW-0547">Nucleotide-binding</keyword>
<evidence type="ECO:0000256" key="10">
    <source>
        <dbReference type="ARBA" id="ARBA00022741"/>
    </source>
</evidence>
<comment type="catalytic activity">
    <reaction evidence="16">
        <text>L-tyrosyl-[protein] + ATP = O-phospho-L-tyrosyl-[protein] + ADP + H(+)</text>
        <dbReference type="Rhea" id="RHEA:10596"/>
        <dbReference type="Rhea" id="RHEA-COMP:10136"/>
        <dbReference type="Rhea" id="RHEA-COMP:20101"/>
        <dbReference type="ChEBI" id="CHEBI:15378"/>
        <dbReference type="ChEBI" id="CHEBI:30616"/>
        <dbReference type="ChEBI" id="CHEBI:46858"/>
        <dbReference type="ChEBI" id="CHEBI:61978"/>
        <dbReference type="ChEBI" id="CHEBI:456216"/>
        <dbReference type="EC" id="2.7.10.2"/>
    </reaction>
</comment>
<dbReference type="RefSeq" id="WP_108576846.1">
    <property type="nucleotide sequence ID" value="NZ_CP026952.1"/>
</dbReference>
<dbReference type="InterPro" id="IPR050445">
    <property type="entry name" value="Bact_polysacc_biosynth/exp"/>
</dbReference>
<evidence type="ECO:0000256" key="1">
    <source>
        <dbReference type="ARBA" id="ARBA00004429"/>
    </source>
</evidence>
<dbReference type="CDD" id="cd05387">
    <property type="entry name" value="BY-kinase"/>
    <property type="match status" value="1"/>
</dbReference>
<name>A0A2S0WIY9_9ACTN</name>
<dbReference type="OrthoDB" id="9812433at2"/>
<keyword evidence="14" id="KW-0472">Membrane</keyword>
<evidence type="ECO:0000256" key="2">
    <source>
        <dbReference type="ARBA" id="ARBA00006683"/>
    </source>
</evidence>
<dbReference type="GO" id="GO:0042802">
    <property type="term" value="F:identical protein binding"/>
    <property type="evidence" value="ECO:0007669"/>
    <property type="project" value="UniProtKB-ARBA"/>
</dbReference>
<dbReference type="SUPFAM" id="SSF52540">
    <property type="entry name" value="P-loop containing nucleoside triphosphate hydrolases"/>
    <property type="match status" value="1"/>
</dbReference>
<dbReference type="InterPro" id="IPR025669">
    <property type="entry name" value="AAA_dom"/>
</dbReference>
<dbReference type="FunFam" id="3.40.50.300:FF:000527">
    <property type="entry name" value="Tyrosine-protein kinase etk"/>
    <property type="match status" value="1"/>
</dbReference>
<protein>
    <recommendedName>
        <fullName evidence="5">non-specific protein-tyrosine kinase</fullName>
        <ecNumber evidence="5">2.7.10.2</ecNumber>
    </recommendedName>
</protein>
<keyword evidence="6" id="KW-1003">Cell membrane</keyword>
<dbReference type="EMBL" id="CP026952">
    <property type="protein sequence ID" value="AWB91200.1"/>
    <property type="molecule type" value="Genomic_DNA"/>
</dbReference>
<comment type="similarity">
    <text evidence="3">Belongs to the CpsD/CapB family.</text>
</comment>
<gene>
    <name evidence="19" type="ORF">C3E78_02610</name>
</gene>
<dbReference type="GO" id="GO:0005886">
    <property type="term" value="C:plasma membrane"/>
    <property type="evidence" value="ECO:0007669"/>
    <property type="project" value="UniProtKB-SubCell"/>
</dbReference>
<sequence length="468" mass="50138">MGLQDYLRIFRDRWLTICATTIVAVLIALIVTASATPMYKSSSRLFVTTAQSGSSDAYQGGLFSQQRVKSYANLLTGEEISRRVVEKLNLDESPRSLSSRISASVQPDTVVLTISVVDPSPTQARRLAQATAQEFVTYVAELETTPGKSRPPVKASIVDRATTPAGAFSPRPLRNLAVALVLGLLAGCGLAVLRDRLDNRVRSEDDLAQATNGAPVLGNIHYDKQAVRSPLIRDLGSHDPRVEAFRVLRTNLQFINVDVAHKVFVITSAVPGEGKSSTACNLAESLASAGESVLLIEGDLRRPRATEYLGLENAVGVTTVLVGRVSFGQALQRAGDGFDLLASGRVPPNPAELLQSTAMLTVLHEARELYDVVLIDAPPLLPVTDAAVLATESDGALLVVRHNSTSRDQVGSSLARLESVGARLLGTIVTMSPRSRRASSAYGYGYGYGYEPDSGGEQDTDLERVARR</sequence>
<comment type="similarity">
    <text evidence="2">Belongs to the CpsC/CapA family.</text>
</comment>
<evidence type="ECO:0000256" key="11">
    <source>
        <dbReference type="ARBA" id="ARBA00022777"/>
    </source>
</evidence>
<dbReference type="PANTHER" id="PTHR32309:SF13">
    <property type="entry name" value="FERRIC ENTEROBACTIN TRANSPORT PROTEIN FEPE"/>
    <property type="match status" value="1"/>
</dbReference>
<dbReference type="AlphaFoldDB" id="A0A2S0WIY9"/>
<evidence type="ECO:0000256" key="7">
    <source>
        <dbReference type="ARBA" id="ARBA00022519"/>
    </source>
</evidence>
<keyword evidence="12" id="KW-0067">ATP-binding</keyword>
<keyword evidence="20" id="KW-1185">Reference proteome</keyword>
<comment type="similarity">
    <text evidence="4">Belongs to the etk/wzc family.</text>
</comment>
<keyword evidence="9" id="KW-0812">Transmembrane</keyword>
<evidence type="ECO:0000256" key="5">
    <source>
        <dbReference type="ARBA" id="ARBA00011903"/>
    </source>
</evidence>
<dbReference type="InterPro" id="IPR005702">
    <property type="entry name" value="Wzc-like_C"/>
</dbReference>
<dbReference type="PANTHER" id="PTHR32309">
    <property type="entry name" value="TYROSINE-PROTEIN KINASE"/>
    <property type="match status" value="1"/>
</dbReference>
<comment type="subcellular location">
    <subcellularLocation>
        <location evidence="1">Cell inner membrane</location>
        <topology evidence="1">Multi-pass membrane protein</topology>
    </subcellularLocation>
</comment>
<keyword evidence="8" id="KW-0808">Transferase</keyword>
<keyword evidence="7" id="KW-0997">Cell inner membrane</keyword>
<keyword evidence="11" id="KW-0418">Kinase</keyword>
<dbReference type="NCBIfam" id="TIGR01007">
    <property type="entry name" value="eps_fam"/>
    <property type="match status" value="1"/>
</dbReference>
<accession>A0A5F2EQ45</accession>
<dbReference type="EC" id="2.7.10.2" evidence="5"/>
<evidence type="ECO:0000256" key="12">
    <source>
        <dbReference type="ARBA" id="ARBA00022840"/>
    </source>
</evidence>
<evidence type="ECO:0000256" key="13">
    <source>
        <dbReference type="ARBA" id="ARBA00022989"/>
    </source>
</evidence>
<dbReference type="InterPro" id="IPR003856">
    <property type="entry name" value="LPS_length_determ_N"/>
</dbReference>